<evidence type="ECO:0000313" key="3">
    <source>
        <dbReference type="Proteomes" id="UP000291758"/>
    </source>
</evidence>
<accession>A0A4P6EIE1</accession>
<name>A0A4P6EIE1_9MICO</name>
<dbReference type="Pfam" id="PF00583">
    <property type="entry name" value="Acetyltransf_1"/>
    <property type="match status" value="1"/>
</dbReference>
<keyword evidence="3" id="KW-1185">Reference proteome</keyword>
<dbReference type="AlphaFoldDB" id="A0A4P6EIE1"/>
<evidence type="ECO:0000259" key="1">
    <source>
        <dbReference type="PROSITE" id="PS51186"/>
    </source>
</evidence>
<dbReference type="EMBL" id="CP035495">
    <property type="protein sequence ID" value="QAY62194.1"/>
    <property type="molecule type" value="Genomic_DNA"/>
</dbReference>
<dbReference type="RefSeq" id="WP_129202099.1">
    <property type="nucleotide sequence ID" value="NZ_CP035495.1"/>
</dbReference>
<dbReference type="InterPro" id="IPR000182">
    <property type="entry name" value="GNAT_dom"/>
</dbReference>
<dbReference type="OrthoDB" id="9799092at2"/>
<gene>
    <name evidence="2" type="ORF">ET495_01660</name>
</gene>
<dbReference type="PROSITE" id="PS51186">
    <property type="entry name" value="GNAT"/>
    <property type="match status" value="1"/>
</dbReference>
<protein>
    <submittedName>
        <fullName evidence="2">GNAT family N-acetyltransferase</fullName>
    </submittedName>
</protein>
<sequence length="67" mass="7952">MATTLMRHLETLPFDELVLEVTDVNAAARRLYERLGYVELRRRRSRTPWLTGYREAISLRHRTPEAP</sequence>
<dbReference type="InterPro" id="IPR016181">
    <property type="entry name" value="Acyl_CoA_acyltransferase"/>
</dbReference>
<dbReference type="Proteomes" id="UP000291758">
    <property type="component" value="Chromosome"/>
</dbReference>
<dbReference type="GO" id="GO:0016747">
    <property type="term" value="F:acyltransferase activity, transferring groups other than amino-acyl groups"/>
    <property type="evidence" value="ECO:0007669"/>
    <property type="project" value="InterPro"/>
</dbReference>
<keyword evidence="2" id="KW-0808">Transferase</keyword>
<reference evidence="2 3" key="1">
    <citation type="submission" date="2019-01" db="EMBL/GenBank/DDBJ databases">
        <title>Genome sequencing of strain 2JSPR-7.</title>
        <authorList>
            <person name="Heo J."/>
            <person name="Kim S.-J."/>
            <person name="Kim J.-S."/>
            <person name="Hong S.-B."/>
            <person name="Kwon S.-W."/>
        </authorList>
    </citation>
    <scope>NUCLEOTIDE SEQUENCE [LARGE SCALE GENOMIC DNA]</scope>
    <source>
        <strain evidence="2 3">2JSPR-7</strain>
    </source>
</reference>
<organism evidence="2 3">
    <name type="scientific">Xylanimonas allomyrinae</name>
    <dbReference type="NCBI Taxonomy" id="2509459"/>
    <lineage>
        <taxon>Bacteria</taxon>
        <taxon>Bacillati</taxon>
        <taxon>Actinomycetota</taxon>
        <taxon>Actinomycetes</taxon>
        <taxon>Micrococcales</taxon>
        <taxon>Promicromonosporaceae</taxon>
        <taxon>Xylanimonas</taxon>
    </lineage>
</organism>
<dbReference type="KEGG" id="xyl:ET495_01660"/>
<proteinExistence type="predicted"/>
<dbReference type="SUPFAM" id="SSF55729">
    <property type="entry name" value="Acyl-CoA N-acyltransferases (Nat)"/>
    <property type="match status" value="1"/>
</dbReference>
<evidence type="ECO:0000313" key="2">
    <source>
        <dbReference type="EMBL" id="QAY62194.1"/>
    </source>
</evidence>
<dbReference type="Gene3D" id="3.40.630.30">
    <property type="match status" value="1"/>
</dbReference>
<feature type="domain" description="N-acetyltransferase" evidence="1">
    <location>
        <begin position="1"/>
        <end position="60"/>
    </location>
</feature>